<dbReference type="Gene3D" id="3.40.50.300">
    <property type="entry name" value="P-loop containing nucleotide triphosphate hydrolases"/>
    <property type="match status" value="1"/>
</dbReference>
<keyword evidence="7" id="KW-0931">ER-Golgi transport</keyword>
<dbReference type="CDD" id="cd00879">
    <property type="entry name" value="Sar1"/>
    <property type="match status" value="1"/>
</dbReference>
<dbReference type="InterPro" id="IPR006689">
    <property type="entry name" value="Small_GTPase_ARF/SAR"/>
</dbReference>
<feature type="binding site" evidence="13">
    <location>
        <position position="1182"/>
    </location>
    <ligand>
        <name>GTP</name>
        <dbReference type="ChEBI" id="CHEBI:37565"/>
    </ligand>
</feature>
<feature type="binding site" evidence="12">
    <location>
        <position position="1245"/>
    </location>
    <ligand>
        <name>GTP</name>
        <dbReference type="ChEBI" id="CHEBI:37565"/>
    </ligand>
</feature>
<keyword evidence="4" id="KW-0813">Transport</keyword>
<evidence type="ECO:0000256" key="1">
    <source>
        <dbReference type="ARBA" id="ARBA00004240"/>
    </source>
</evidence>
<evidence type="ECO:0000256" key="7">
    <source>
        <dbReference type="ARBA" id="ARBA00022892"/>
    </source>
</evidence>
<feature type="binding site" evidence="12">
    <location>
        <position position="1290"/>
    </location>
    <ligand>
        <name>GTP</name>
        <dbReference type="ChEBI" id="CHEBI:37565"/>
    </ligand>
</feature>
<evidence type="ECO:0000256" key="3">
    <source>
        <dbReference type="ARBA" id="ARBA00007507"/>
    </source>
</evidence>
<gene>
    <name evidence="16" type="ORF">PGLA1383_LOCUS56776</name>
</gene>
<keyword evidence="9" id="KW-0333">Golgi apparatus</keyword>
<keyword evidence="10 13" id="KW-0342">GTP-binding</keyword>
<comment type="subcellular location">
    <subcellularLocation>
        <location evidence="1">Endoplasmic reticulum</location>
    </subcellularLocation>
    <subcellularLocation>
        <location evidence="2">Golgi apparatus</location>
    </subcellularLocation>
</comment>
<feature type="compositionally biased region" description="Basic and acidic residues" evidence="15">
    <location>
        <begin position="128"/>
        <end position="144"/>
    </location>
</feature>
<sequence length="1308" mass="140912">MIPPDKVRWQGKTSSLSLADDASAGDLQEAILQQCGVARLDLASSPPGAKLPLELLLWVRGFWDPPIYSDWVPPLGSAFCDPGGTKPRRERAMADEAVAAGGGMAGEERLEGEPTPGCGGDVPGGGGVRDDAGGGGSRRREDFSRTAALQDGQYGRADYQGRGEDEMHADGLNGSEGESGRGFCSSSDGTCQGRLDGLELRLEEIAKNLENSGAAEAYVRITERQRIFEERITAMAVESHKEQKGLRGAVQEMKAQVESLVGMEVRFEGKLLESLQVSREAMAAQTAELKGTVINLGEDEEAVSAPVHDVHMEQKRIDWRNRAARREKGLGWRVLVTAVILQTILRLGEVASSSPQLVKVAERLSIPTPVGREGTPLSAFCGLGGTKHRRARTMAGEMFAVWDGMANDERQEGEQAPGRGYAVQEGGGRDVDVGGAYAVENYGNSGGSRLGDRTWKEERAVGDEVTRGIVIEAPKPVAFDGPSYGFGSGKMGCLPHGLGDILVSGCTRESKKDYMDNSEAEEKNRMAFNMSVDARTILSAGQAKGFELIHAGMEGTWKEKDEPRKEVDCASPILRDGGGLRCAHFAALGVLSIDEIEQWRRKCLPSGMAWPMMNDKKENRRLGGVTLCKKAEDVTWMWAVPTPLLTMGAVEEADRTWKEKMAVGDEVTRGSVIEALKSVAFDGPSYGLGSGKMGCLPHSLGDIRASGCTKESKKDYTDNSEAEEKNRMAFNMSVDAKIIMSIGQAKGFELIHAGMEGTWKEEDEPRKEVLKAAAGLKSLVDASEGDHSGGAQPCGYHLRMVGARVKKMEWDVMPRLERIDFEMVQVLRGGVMGDSAFCGLGGTKHRCVQTMVEEALAVWEGEAYEERQEGVLTPGGGFAVQEGGVGDVAVGGAYAEANYGSSGGSGPGWEQLPDQEVWIVGDLMIVVDMMKDIYKEAKNVHMDNSEAEEKNRKANDTLGDEKVILNSGRVRGFELIHAVKEGTVMKEDLPKEDCFCAVVGMKYRNAGNTGASHSEEDVGTVFRRWPGGADGLSGGAADAVNFEKKTEVPVLRHQGRSEWRANGPGIGRGRAGWCLGAGPGANSSCEGICEEGEGRCPRCVVGLDLRLLSGGSGSDGQGAAAATAAVMAPEAVGDLERLVIPAAKILFLGLDNAGATHVPTLHPHSEELMIKNIRFRTYDLGGHETARRIWKDYFVGDSWDATVDGIIFLVDAADRTRFQEAREELSGLLEDQALSSVPFIVMGNKIDIPTAASEDELRNALGLLSHMTYGRDSKKGDSGVRPVELFMVSVVKRMGYAEAFQWLSNFLK</sequence>
<feature type="binding site" evidence="14">
    <location>
        <position position="1160"/>
    </location>
    <ligand>
        <name>Mg(2+)</name>
        <dbReference type="ChEBI" id="CHEBI:18420"/>
    </ligand>
</feature>
<dbReference type="GO" id="GO:0005783">
    <property type="term" value="C:endoplasmic reticulum"/>
    <property type="evidence" value="ECO:0007669"/>
    <property type="project" value="UniProtKB-SubCell"/>
</dbReference>
<feature type="compositionally biased region" description="Gly residues" evidence="15">
    <location>
        <begin position="117"/>
        <end position="127"/>
    </location>
</feature>
<feature type="binding site" evidence="13">
    <location>
        <begin position="1244"/>
        <end position="1247"/>
    </location>
    <ligand>
        <name>GTP</name>
        <dbReference type="ChEBI" id="CHEBI:37565"/>
    </ligand>
</feature>
<dbReference type="GO" id="GO:0046872">
    <property type="term" value="F:metal ion binding"/>
    <property type="evidence" value="ECO:0007669"/>
    <property type="project" value="UniProtKB-KW"/>
</dbReference>
<comment type="similarity">
    <text evidence="3">Belongs to the small GTPase superfamily. SAR1 family.</text>
</comment>
<evidence type="ECO:0000256" key="6">
    <source>
        <dbReference type="ARBA" id="ARBA00022824"/>
    </source>
</evidence>
<dbReference type="SMART" id="SM00177">
    <property type="entry name" value="ARF"/>
    <property type="match status" value="1"/>
</dbReference>
<evidence type="ECO:0000256" key="15">
    <source>
        <dbReference type="SAM" id="MobiDB-lite"/>
    </source>
</evidence>
<dbReference type="PROSITE" id="PS51417">
    <property type="entry name" value="ARF"/>
    <property type="match status" value="1"/>
</dbReference>
<name>A0A813HXI6_POLGL</name>
<dbReference type="Pfam" id="PF00025">
    <property type="entry name" value="Arf"/>
    <property type="match status" value="1"/>
</dbReference>
<evidence type="ECO:0000256" key="14">
    <source>
        <dbReference type="PIRSR" id="PIRSR606689-2"/>
    </source>
</evidence>
<reference evidence="16" key="1">
    <citation type="submission" date="2021-02" db="EMBL/GenBank/DDBJ databases">
        <authorList>
            <person name="Dougan E. K."/>
            <person name="Rhodes N."/>
            <person name="Thang M."/>
            <person name="Chan C."/>
        </authorList>
    </citation>
    <scope>NUCLEOTIDE SEQUENCE</scope>
</reference>
<organism evidence="16 17">
    <name type="scientific">Polarella glacialis</name>
    <name type="common">Dinoflagellate</name>
    <dbReference type="NCBI Taxonomy" id="89957"/>
    <lineage>
        <taxon>Eukaryota</taxon>
        <taxon>Sar</taxon>
        <taxon>Alveolata</taxon>
        <taxon>Dinophyceae</taxon>
        <taxon>Suessiales</taxon>
        <taxon>Suessiaceae</taxon>
        <taxon>Polarella</taxon>
    </lineage>
</organism>
<keyword evidence="8" id="KW-0653">Protein transport</keyword>
<comment type="caution">
    <text evidence="16">The sequence shown here is derived from an EMBL/GenBank/DDBJ whole genome shotgun (WGS) entry which is preliminary data.</text>
</comment>
<evidence type="ECO:0000256" key="2">
    <source>
        <dbReference type="ARBA" id="ARBA00004555"/>
    </source>
</evidence>
<evidence type="ECO:0000256" key="11">
    <source>
        <dbReference type="PIRSR" id="PIRSR606687-1"/>
    </source>
</evidence>
<dbReference type="GO" id="GO:0003924">
    <property type="term" value="F:GTPase activity"/>
    <property type="evidence" value="ECO:0007669"/>
    <property type="project" value="InterPro"/>
</dbReference>
<feature type="binding site" evidence="12">
    <location>
        <position position="1152"/>
    </location>
    <ligand>
        <name>GTP</name>
        <dbReference type="ChEBI" id="CHEBI:37565"/>
    </ligand>
</feature>
<keyword evidence="11" id="KW-0479">Metal-binding</keyword>
<dbReference type="GO" id="GO:0016192">
    <property type="term" value="P:vesicle-mediated transport"/>
    <property type="evidence" value="ECO:0007669"/>
    <property type="project" value="UniProtKB-KW"/>
</dbReference>
<evidence type="ECO:0000313" key="16">
    <source>
        <dbReference type="EMBL" id="CAE8642260.1"/>
    </source>
</evidence>
<evidence type="ECO:0000256" key="10">
    <source>
        <dbReference type="ARBA" id="ARBA00023134"/>
    </source>
</evidence>
<feature type="region of interest" description="Disordered" evidence="15">
    <location>
        <begin position="102"/>
        <end position="187"/>
    </location>
</feature>
<evidence type="ECO:0000256" key="4">
    <source>
        <dbReference type="ARBA" id="ARBA00022448"/>
    </source>
</evidence>
<evidence type="ECO:0000256" key="9">
    <source>
        <dbReference type="ARBA" id="ARBA00023034"/>
    </source>
</evidence>
<feature type="binding site" evidence="12">
    <location>
        <position position="1244"/>
    </location>
    <ligand>
        <name>GTP</name>
        <dbReference type="ChEBI" id="CHEBI:37565"/>
    </ligand>
</feature>
<accession>A0A813HXI6</accession>
<dbReference type="PRINTS" id="PR00328">
    <property type="entry name" value="SAR1GTPBP"/>
</dbReference>
<dbReference type="EMBL" id="CAJNNV010033139">
    <property type="protein sequence ID" value="CAE8642260.1"/>
    <property type="molecule type" value="Genomic_DNA"/>
</dbReference>
<dbReference type="PANTHER" id="PTHR45684">
    <property type="entry name" value="RE74312P"/>
    <property type="match status" value="1"/>
</dbReference>
<evidence type="ECO:0000256" key="8">
    <source>
        <dbReference type="ARBA" id="ARBA00022927"/>
    </source>
</evidence>
<dbReference type="SUPFAM" id="SSF52540">
    <property type="entry name" value="P-loop containing nucleoside triphosphate hydrolases"/>
    <property type="match status" value="1"/>
</dbReference>
<keyword evidence="17" id="KW-1185">Reference proteome</keyword>
<feature type="binding site" evidence="11">
    <location>
        <position position="1151"/>
    </location>
    <ligand>
        <name>Mg(2+)</name>
        <dbReference type="ChEBI" id="CHEBI:18420"/>
    </ligand>
</feature>
<keyword evidence="11" id="KW-0460">Magnesium</keyword>
<feature type="binding site" evidence="12">
    <location>
        <position position="1291"/>
    </location>
    <ligand>
        <name>GTP</name>
        <dbReference type="ChEBI" id="CHEBI:37565"/>
    </ligand>
</feature>
<feature type="binding site" evidence="12">
    <location>
        <position position="1247"/>
    </location>
    <ligand>
        <name>GTP</name>
        <dbReference type="ChEBI" id="CHEBI:37565"/>
    </ligand>
</feature>
<dbReference type="InterPro" id="IPR027417">
    <property type="entry name" value="P-loop_NTPase"/>
</dbReference>
<dbReference type="GO" id="GO:0005794">
    <property type="term" value="C:Golgi apparatus"/>
    <property type="evidence" value="ECO:0007669"/>
    <property type="project" value="UniProtKB-SubCell"/>
</dbReference>
<dbReference type="InterPro" id="IPR006687">
    <property type="entry name" value="Small_GTPase_SAR1"/>
</dbReference>
<keyword evidence="6" id="KW-0256">Endoplasmic reticulum</keyword>
<dbReference type="SMART" id="SM00178">
    <property type="entry name" value="SAR"/>
    <property type="match status" value="1"/>
</dbReference>
<proteinExistence type="inferred from homology"/>
<evidence type="ECO:0000256" key="5">
    <source>
        <dbReference type="ARBA" id="ARBA00022741"/>
    </source>
</evidence>
<evidence type="ECO:0000313" key="17">
    <source>
        <dbReference type="Proteomes" id="UP000654075"/>
    </source>
</evidence>
<feature type="compositionally biased region" description="Basic and acidic residues" evidence="15">
    <location>
        <begin position="159"/>
        <end position="169"/>
    </location>
</feature>
<dbReference type="Proteomes" id="UP000654075">
    <property type="component" value="Unassembled WGS sequence"/>
</dbReference>
<protein>
    <submittedName>
        <fullName evidence="16">Uncharacterized protein</fullName>
    </submittedName>
</protein>
<evidence type="ECO:0000256" key="12">
    <source>
        <dbReference type="PIRSR" id="PIRSR606687-2"/>
    </source>
</evidence>
<dbReference type="GO" id="GO:0005525">
    <property type="term" value="F:GTP binding"/>
    <property type="evidence" value="ECO:0007669"/>
    <property type="project" value="UniProtKB-KW"/>
</dbReference>
<evidence type="ECO:0000256" key="13">
    <source>
        <dbReference type="PIRSR" id="PIRSR606689-1"/>
    </source>
</evidence>
<keyword evidence="5 12" id="KW-0547">Nucleotide-binding</keyword>
<dbReference type="PROSITE" id="PS51422">
    <property type="entry name" value="SAR1"/>
    <property type="match status" value="1"/>
</dbReference>
<feature type="binding site" evidence="12">
    <location>
        <position position="1154"/>
    </location>
    <ligand>
        <name>GTP</name>
        <dbReference type="ChEBI" id="CHEBI:37565"/>
    </ligand>
</feature>
<dbReference type="GO" id="GO:0006886">
    <property type="term" value="P:intracellular protein transport"/>
    <property type="evidence" value="ECO:0007669"/>
    <property type="project" value="InterPro"/>
</dbReference>